<dbReference type="Proteomes" id="UP001386972">
    <property type="component" value="Unassembled WGS sequence"/>
</dbReference>
<organism evidence="1 2">
    <name type="scientific">Pseudomonas shirazensis</name>
    <dbReference type="NCBI Taxonomy" id="2745494"/>
    <lineage>
        <taxon>Bacteria</taxon>
        <taxon>Pseudomonadati</taxon>
        <taxon>Pseudomonadota</taxon>
        <taxon>Gammaproteobacteria</taxon>
        <taxon>Pseudomonadales</taxon>
        <taxon>Pseudomonadaceae</taxon>
        <taxon>Pseudomonas</taxon>
    </lineage>
</organism>
<keyword evidence="2" id="KW-1185">Reference proteome</keyword>
<gene>
    <name evidence="1" type="ORF">WLF18_05235</name>
</gene>
<name>A0ABU8ZW18_9PSED</name>
<protein>
    <submittedName>
        <fullName evidence="1">Lysis system i-spanin subunit Rz</fullName>
    </submittedName>
</protein>
<reference evidence="1 2" key="1">
    <citation type="submission" date="2024-03" db="EMBL/GenBank/DDBJ databases">
        <title>Screening, Identification and Application of a Plant Lactobacillus Strain.</title>
        <authorList>
            <person name="Li Y.L."/>
        </authorList>
    </citation>
    <scope>NUCLEOTIDE SEQUENCE [LARGE SCALE GENOMIC DNA]</scope>
    <source>
        <strain evidence="1 2">JDB</strain>
    </source>
</reference>
<evidence type="ECO:0000313" key="2">
    <source>
        <dbReference type="Proteomes" id="UP001386972"/>
    </source>
</evidence>
<sequence length="172" mass="18732">MNALGWRLAILALLLGAYLGARGTWLWQDNHYGKALADQAGEYRLEREGAAAAVIKWQAEEQEHRRGLEDRLKSIMGTHWKEMSDAQTTQARLRDRLATADLRLSVILAATTAESCGCGVSTAASAGGVVHGVLRANLDPAHAQRIVAITDEGDRGLIALRACQAYVREITR</sequence>
<dbReference type="EMBL" id="JBBNAW010000003">
    <property type="protein sequence ID" value="MEK2608506.1"/>
    <property type="molecule type" value="Genomic_DNA"/>
</dbReference>
<comment type="caution">
    <text evidence="1">The sequence shown here is derived from an EMBL/GenBank/DDBJ whole genome shotgun (WGS) entry which is preliminary data.</text>
</comment>
<evidence type="ECO:0000313" key="1">
    <source>
        <dbReference type="EMBL" id="MEK2608506.1"/>
    </source>
</evidence>
<proteinExistence type="predicted"/>
<dbReference type="RefSeq" id="WP_340611138.1">
    <property type="nucleotide sequence ID" value="NZ_JBBNAW010000003.1"/>
</dbReference>
<accession>A0ABU8ZW18</accession>